<feature type="domain" description="HTH araC/xylS-type" evidence="4">
    <location>
        <begin position="151"/>
        <end position="249"/>
    </location>
</feature>
<organism evidence="5 6">
    <name type="scientific">Staphylococcus caprae</name>
    <dbReference type="NCBI Taxonomy" id="29380"/>
    <lineage>
        <taxon>Bacteria</taxon>
        <taxon>Bacillati</taxon>
        <taxon>Bacillota</taxon>
        <taxon>Bacilli</taxon>
        <taxon>Bacillales</taxon>
        <taxon>Staphylococcaceae</taxon>
        <taxon>Staphylococcus</taxon>
    </lineage>
</organism>
<keyword evidence="1" id="KW-0805">Transcription regulation</keyword>
<sequence>MRDNYSIRVFNHLAIETTKALSIRVFYCLKGNCKMTINLQEFDLSKDEIAFVILNDIYSIESSKDSICCVIDIPIHLYMRITGHHILSSGSKIDKDEKGRTKYWILKLLEMHCIQKTDEVETNKLIQYILVELSTCKVEYLKFNKRMYFSEEVHEYLVNHHDNKINKQDLVNAVNISNQTLTHMFKETPFQTFNQYLNHIRLKFCLIDILTTHRPIEDIAIEHGFHHYSRFIQLFKDTYGQTPKLIRKDYRTTSIFQNESEEIDLNRHILKLVSSIQETTQHKIEERQIKMKESHVRYHPSDIYIEQNKSNYFDQLSFLNMKRALNINKRTIHYIVELDYLNISKEREVFIKELYKLLHFIADSNMSPIFKITTQRSDVFTSNEKMSFNHALDVLFLVLRQFNHLHLGFLIERVTSHFVEQLKQMINRYFDEYQLIYRFKKGQYEEVDLTQIESKVDKTMIPVMQLETVNISLSKLIVEVDCLVNSKETILNQTILNHFKLLMTHYDKLGGLVLPQSEQYEITKAVKQELNSFQLLTYVLSMLNQLRGYIVYRSNEMIMTRYKHEYQVVTYFLNSKVKMNVHQYRLIFSDIKQLSHADTEYIDIQQYAMNENKSLDNLMLYHQQHWLAKLNHKDVINSSIDIPKVSIAHIKFLSSL</sequence>
<dbReference type="RefSeq" id="WP_049402103.1">
    <property type="nucleotide sequence ID" value="NZ_AP018585.1"/>
</dbReference>
<evidence type="ECO:0000256" key="1">
    <source>
        <dbReference type="ARBA" id="ARBA00023015"/>
    </source>
</evidence>
<reference evidence="5 6" key="1">
    <citation type="submission" date="2018-05" db="EMBL/GenBank/DDBJ databases">
        <title>Complete genome sequencing of three human clinical isolates of Staphylococcus caprae reveals virulence factors similar to those of S. epidermidis and S. capitis.</title>
        <authorList>
            <person name="Watanabe S."/>
            <person name="Cui L."/>
        </authorList>
    </citation>
    <scope>NUCLEOTIDE SEQUENCE [LARGE SCALE GENOMIC DNA]</scope>
    <source>
        <strain evidence="5 6">JMUB590</strain>
    </source>
</reference>
<dbReference type="Pfam" id="PF12833">
    <property type="entry name" value="HTH_18"/>
    <property type="match status" value="1"/>
</dbReference>
<dbReference type="Gene3D" id="1.10.10.60">
    <property type="entry name" value="Homeodomain-like"/>
    <property type="match status" value="1"/>
</dbReference>
<evidence type="ECO:0000259" key="4">
    <source>
        <dbReference type="PROSITE" id="PS01124"/>
    </source>
</evidence>
<protein>
    <submittedName>
        <fullName evidence="5">Transcriptional regulator, AraC family</fullName>
    </submittedName>
</protein>
<accession>A0ABM7FTC3</accession>
<dbReference type="GeneID" id="58050448"/>
<name>A0ABM7FTC3_9STAP</name>
<keyword evidence="2" id="KW-0238">DNA-binding</keyword>
<dbReference type="EMBL" id="AP018586">
    <property type="protein sequence ID" value="BBD91792.1"/>
    <property type="molecule type" value="Genomic_DNA"/>
</dbReference>
<dbReference type="PROSITE" id="PS01124">
    <property type="entry name" value="HTH_ARAC_FAMILY_2"/>
    <property type="match status" value="1"/>
</dbReference>
<evidence type="ECO:0000256" key="3">
    <source>
        <dbReference type="ARBA" id="ARBA00023163"/>
    </source>
</evidence>
<dbReference type="PANTHER" id="PTHR43280">
    <property type="entry name" value="ARAC-FAMILY TRANSCRIPTIONAL REGULATOR"/>
    <property type="match status" value="1"/>
</dbReference>
<proteinExistence type="predicted"/>
<dbReference type="SMART" id="SM00342">
    <property type="entry name" value="HTH_ARAC"/>
    <property type="match status" value="1"/>
</dbReference>
<dbReference type="InterPro" id="IPR009057">
    <property type="entry name" value="Homeodomain-like_sf"/>
</dbReference>
<gene>
    <name evidence="5" type="ORF">JMUB590_0682</name>
</gene>
<keyword evidence="3" id="KW-0804">Transcription</keyword>
<evidence type="ECO:0000313" key="6">
    <source>
        <dbReference type="Proteomes" id="UP000274772"/>
    </source>
</evidence>
<dbReference type="PANTHER" id="PTHR43280:SF34">
    <property type="entry name" value="ARAC-FAMILY TRANSCRIPTIONAL REGULATOR"/>
    <property type="match status" value="1"/>
</dbReference>
<evidence type="ECO:0000256" key="2">
    <source>
        <dbReference type="ARBA" id="ARBA00023125"/>
    </source>
</evidence>
<dbReference type="Proteomes" id="UP000274772">
    <property type="component" value="Chromosome"/>
</dbReference>
<evidence type="ECO:0000313" key="5">
    <source>
        <dbReference type="EMBL" id="BBD91792.1"/>
    </source>
</evidence>
<dbReference type="SUPFAM" id="SSF46689">
    <property type="entry name" value="Homeodomain-like"/>
    <property type="match status" value="1"/>
</dbReference>
<dbReference type="InterPro" id="IPR018060">
    <property type="entry name" value="HTH_AraC"/>
</dbReference>
<keyword evidence="6" id="KW-1185">Reference proteome</keyword>